<dbReference type="Proteomes" id="UP001159363">
    <property type="component" value="Chromosome 1"/>
</dbReference>
<protein>
    <submittedName>
        <fullName evidence="1">Uncharacterized protein</fullName>
    </submittedName>
</protein>
<evidence type="ECO:0000313" key="1">
    <source>
        <dbReference type="EMBL" id="KAJ8896006.1"/>
    </source>
</evidence>
<gene>
    <name evidence="1" type="ORF">PR048_001347</name>
</gene>
<dbReference type="EMBL" id="JARBHB010000001">
    <property type="protein sequence ID" value="KAJ8896006.1"/>
    <property type="molecule type" value="Genomic_DNA"/>
</dbReference>
<accession>A0ABQ9IH72</accession>
<reference evidence="1 2" key="1">
    <citation type="submission" date="2023-02" db="EMBL/GenBank/DDBJ databases">
        <title>LHISI_Scaffold_Assembly.</title>
        <authorList>
            <person name="Stuart O.P."/>
            <person name="Cleave R."/>
            <person name="Magrath M.J.L."/>
            <person name="Mikheyev A.S."/>
        </authorList>
    </citation>
    <scope>NUCLEOTIDE SEQUENCE [LARGE SCALE GENOMIC DNA]</scope>
    <source>
        <strain evidence="1">Daus_M_001</strain>
        <tissue evidence="1">Leg muscle</tissue>
    </source>
</reference>
<keyword evidence="2" id="KW-1185">Reference proteome</keyword>
<name>A0ABQ9IH72_9NEOP</name>
<organism evidence="1 2">
    <name type="scientific">Dryococelus australis</name>
    <dbReference type="NCBI Taxonomy" id="614101"/>
    <lineage>
        <taxon>Eukaryota</taxon>
        <taxon>Metazoa</taxon>
        <taxon>Ecdysozoa</taxon>
        <taxon>Arthropoda</taxon>
        <taxon>Hexapoda</taxon>
        <taxon>Insecta</taxon>
        <taxon>Pterygota</taxon>
        <taxon>Neoptera</taxon>
        <taxon>Polyneoptera</taxon>
        <taxon>Phasmatodea</taxon>
        <taxon>Verophasmatodea</taxon>
        <taxon>Anareolatae</taxon>
        <taxon>Phasmatidae</taxon>
        <taxon>Eurycanthinae</taxon>
        <taxon>Dryococelus</taxon>
    </lineage>
</organism>
<comment type="caution">
    <text evidence="1">The sequence shown here is derived from an EMBL/GenBank/DDBJ whole genome shotgun (WGS) entry which is preliminary data.</text>
</comment>
<sequence>MFPRIKKLTHLKLVILDFNAKTGEDITTKINRIPLDCHAQGYDNGSNMCSKVKEVKTRIWKKINQALFSTWCAFIKTCWCHNTAKICPDVVTFYGDSPARWAILTN</sequence>
<proteinExistence type="predicted"/>
<evidence type="ECO:0000313" key="2">
    <source>
        <dbReference type="Proteomes" id="UP001159363"/>
    </source>
</evidence>